<evidence type="ECO:0000313" key="3">
    <source>
        <dbReference type="Proteomes" id="UP000003835"/>
    </source>
</evidence>
<dbReference type="eggNOG" id="ENOG5032U2H">
    <property type="taxonomic scope" value="Bacteria"/>
</dbReference>
<keyword evidence="1" id="KW-1133">Transmembrane helix</keyword>
<keyword evidence="3" id="KW-1185">Reference proteome</keyword>
<dbReference type="Proteomes" id="UP000003835">
    <property type="component" value="Unassembled WGS sequence"/>
</dbReference>
<accession>B4W2E0</accession>
<feature type="transmembrane region" description="Helical" evidence="1">
    <location>
        <begin position="40"/>
        <end position="59"/>
    </location>
</feature>
<name>B4W2E0_9CYAN</name>
<dbReference type="EMBL" id="DS989871">
    <property type="protein sequence ID" value="EDX71544.1"/>
    <property type="molecule type" value="Genomic_DNA"/>
</dbReference>
<evidence type="ECO:0000256" key="1">
    <source>
        <dbReference type="SAM" id="Phobius"/>
    </source>
</evidence>
<proteinExistence type="predicted"/>
<keyword evidence="1" id="KW-0472">Membrane</keyword>
<dbReference type="HOGENOM" id="CLU_1014585_0_0_3"/>
<dbReference type="OrthoDB" id="582119at2"/>
<organism evidence="2 3">
    <name type="scientific">Coleofasciculus chthonoplastes PCC 7420</name>
    <dbReference type="NCBI Taxonomy" id="118168"/>
    <lineage>
        <taxon>Bacteria</taxon>
        <taxon>Bacillati</taxon>
        <taxon>Cyanobacteriota</taxon>
        <taxon>Cyanophyceae</taxon>
        <taxon>Coleofasciculales</taxon>
        <taxon>Coleofasciculaceae</taxon>
        <taxon>Coleofasciculus</taxon>
    </lineage>
</organism>
<evidence type="ECO:0000313" key="2">
    <source>
        <dbReference type="EMBL" id="EDX71544.1"/>
    </source>
</evidence>
<keyword evidence="1" id="KW-0812">Transmembrane</keyword>
<dbReference type="PROSITE" id="PS51257">
    <property type="entry name" value="PROKAR_LIPOPROTEIN"/>
    <property type="match status" value="1"/>
</dbReference>
<gene>
    <name evidence="2" type="ORF">MC7420_5169</name>
</gene>
<dbReference type="AlphaFoldDB" id="B4W2E0"/>
<sequence length="259" mass="30419">MRKSFKTPYVVLPILLGCCFFIYFISSGQYPWLKSFSLDIASEITGILIVVFSIDRVIAIDQENQRRKLEAVAFLQLRRPLRRHFYLFFNMFKAAIAEKPDKNYQTVVDLFDHTFFEELAFLDFSKPAPVLGAIEADWSDYLLRECSQFKDSLNRTMEKYCLFLQPELIELMEEVINSPFLWIVFNAPVIRQFSAKKNTSNSYNLLARQEIRDLLKEYIQLITALLEQYNQRVPEDKQIKISDELWAKEVLPKIGSGRI</sequence>
<protein>
    <submittedName>
        <fullName evidence="2">Uncharacterized protein</fullName>
    </submittedName>
</protein>
<reference evidence="2 3" key="1">
    <citation type="submission" date="2008-07" db="EMBL/GenBank/DDBJ databases">
        <authorList>
            <person name="Tandeau de Marsac N."/>
            <person name="Ferriera S."/>
            <person name="Johnson J."/>
            <person name="Kravitz S."/>
            <person name="Beeson K."/>
            <person name="Sutton G."/>
            <person name="Rogers Y.-H."/>
            <person name="Friedman R."/>
            <person name="Frazier M."/>
            <person name="Venter J.C."/>
        </authorList>
    </citation>
    <scope>NUCLEOTIDE SEQUENCE [LARGE SCALE GENOMIC DNA]</scope>
    <source>
        <strain evidence="2 3">PCC 7420</strain>
    </source>
</reference>
<feature type="transmembrane region" description="Helical" evidence="1">
    <location>
        <begin position="7"/>
        <end position="25"/>
    </location>
</feature>
<dbReference type="RefSeq" id="WP_006105489.1">
    <property type="nucleotide sequence ID" value="NZ_DS989871.1"/>
</dbReference>